<dbReference type="SUPFAM" id="SSF50685">
    <property type="entry name" value="Barwin-like endoglucanases"/>
    <property type="match status" value="1"/>
</dbReference>
<dbReference type="GO" id="GO:0005576">
    <property type="term" value="C:extracellular region"/>
    <property type="evidence" value="ECO:0007669"/>
    <property type="project" value="InterPro"/>
</dbReference>
<comment type="similarity">
    <text evidence="2">Belongs to the expansin family. Expansin B subfamily.</text>
</comment>
<dbReference type="Gene3D" id="2.40.40.10">
    <property type="entry name" value="RlpA-like domain"/>
    <property type="match status" value="1"/>
</dbReference>
<dbReference type="EnsemblPlants" id="Zm00001eb391410_T001">
    <property type="protein sequence ID" value="Zm00001eb391410_P001"/>
    <property type="gene ID" value="Zm00001eb391410"/>
</dbReference>
<keyword evidence="4" id="KW-0964">Secreted</keyword>
<dbReference type="Gramene" id="Zm00001eb391410_T001">
    <property type="protein sequence ID" value="Zm00001eb391410_P001"/>
    <property type="gene ID" value="Zm00001eb391410"/>
</dbReference>
<evidence type="ECO:0000313" key="12">
    <source>
        <dbReference type="EnsemblPlants" id="Zm00001eb391410_P001"/>
    </source>
</evidence>
<accession>A0A979HLQ7</accession>
<evidence type="ECO:0000313" key="13">
    <source>
        <dbReference type="Proteomes" id="UP000007305"/>
    </source>
</evidence>
<dbReference type="PaxDb" id="4577-GRMZM2G073260_P01"/>
<comment type="subcellular location">
    <subcellularLocation>
        <location evidence="1">Secreted</location>
        <location evidence="1">Cell wall</location>
    </subcellularLocation>
</comment>
<evidence type="ECO:0000256" key="3">
    <source>
        <dbReference type="ARBA" id="ARBA00022512"/>
    </source>
</evidence>
<dbReference type="OrthoDB" id="644032at2759"/>
<dbReference type="GeneID" id="103640239"/>
<sequence length="279" mass="30064">MAVAISIKLAALAALVVSVFATHGARAQPSYYNASAARRELYYSSTTGGSWLPARATWYGRPNGAGPDNNGGGCGYSGTNTYPFNSMTSCGNQPLFRDGKGCGACYQIKCVSKNNAACSGEPKTVIITDVNYDTKVAPYHFDLSGTAFGAMAKPGLNGKLRDAGILDIQFRRVPCDYKGLNVKFHVMGGCNPFYFAVIVYYAGSDGAVVQVDLKEANSPAWMPLYESWGAVWRIDPGHPLKAPLSLRVRSDSGKTLVAYDVIPINWRGNADYRTIAQFH</sequence>
<dbReference type="InterPro" id="IPR007117">
    <property type="entry name" value="Expansin_CBD"/>
</dbReference>
<dbReference type="InterPro" id="IPR036908">
    <property type="entry name" value="RlpA-like_sf"/>
</dbReference>
<dbReference type="Proteomes" id="UP000007305">
    <property type="component" value="Chromosome 9"/>
</dbReference>
<evidence type="ECO:0000256" key="5">
    <source>
        <dbReference type="ARBA" id="ARBA00022729"/>
    </source>
</evidence>
<dbReference type="InterPro" id="IPR009009">
    <property type="entry name" value="RlpA-like_DPBB"/>
</dbReference>
<protein>
    <submittedName>
        <fullName evidence="11">Expansin-B4</fullName>
    </submittedName>
</protein>
<dbReference type="EMBL" id="CM000785">
    <property type="protein sequence ID" value="AQL05596.1"/>
    <property type="molecule type" value="Genomic_DNA"/>
</dbReference>
<dbReference type="Pfam" id="PF01357">
    <property type="entry name" value="Expansin_C"/>
    <property type="match status" value="1"/>
</dbReference>
<accession>A0A3L6D6X2</accession>
<gene>
    <name evidence="12" type="primary">LOC103640239</name>
    <name evidence="11" type="ORF">ZEAMMB73_Zm00001d047094</name>
</gene>
<dbReference type="SUPFAM" id="SSF49590">
    <property type="entry name" value="PHL pollen allergen"/>
    <property type="match status" value="1"/>
</dbReference>
<evidence type="ECO:0007829" key="14">
    <source>
        <dbReference type="PeptideAtlas" id="A0A979HLQ7"/>
    </source>
</evidence>
<dbReference type="PRINTS" id="PR00829">
    <property type="entry name" value="LOLP1ALLERGN"/>
</dbReference>
<dbReference type="InterPro" id="IPR007118">
    <property type="entry name" value="Expan_Lol_pI"/>
</dbReference>
<dbReference type="Pfam" id="PF03330">
    <property type="entry name" value="DPBB_1"/>
    <property type="match status" value="1"/>
</dbReference>
<reference evidence="11" key="2">
    <citation type="submission" date="2015-12" db="EMBL/GenBank/DDBJ databases">
        <title>Update maize B73 reference genome by single molecule sequencing technologies.</title>
        <authorList>
            <consortium name="Maize Genome Sequencing Project"/>
            <person name="Ware D."/>
        </authorList>
    </citation>
    <scope>NUCLEOTIDE SEQUENCE</scope>
    <source>
        <tissue evidence="11">Seedling</tissue>
    </source>
</reference>
<evidence type="ECO:0000256" key="6">
    <source>
        <dbReference type="ARBA" id="ARBA00023180"/>
    </source>
</evidence>
<dbReference type="CDD" id="cd22275">
    <property type="entry name" value="DPBB_EXPB_N"/>
    <property type="match status" value="1"/>
</dbReference>
<dbReference type="SMR" id="A0A979HLQ7"/>
<keyword evidence="5 8" id="KW-0732">Signal</keyword>
<keyword evidence="14" id="KW-1267">Proteomics identification</keyword>
<dbReference type="RefSeq" id="XP_008661079.1">
    <property type="nucleotide sequence ID" value="XM_008662857.2"/>
</dbReference>
<evidence type="ECO:0000313" key="11">
    <source>
        <dbReference type="EMBL" id="AQL05596.1"/>
    </source>
</evidence>
<dbReference type="PROSITE" id="PS50842">
    <property type="entry name" value="EXPANSIN_EG45"/>
    <property type="match status" value="1"/>
</dbReference>
<dbReference type="KEGG" id="zma:103640239"/>
<dbReference type="InterPro" id="IPR005795">
    <property type="entry name" value="LolPI"/>
</dbReference>
<feature type="domain" description="Expansin-like EG45" evidence="9">
    <location>
        <begin position="71"/>
        <end position="180"/>
    </location>
</feature>
<evidence type="ECO:0000259" key="9">
    <source>
        <dbReference type="PROSITE" id="PS50842"/>
    </source>
</evidence>
<feature type="chain" id="PRO_5044697487" evidence="8">
    <location>
        <begin position="28"/>
        <end position="279"/>
    </location>
</feature>
<evidence type="ECO:0000256" key="4">
    <source>
        <dbReference type="ARBA" id="ARBA00022525"/>
    </source>
</evidence>
<name>A0A979HLQ7_MAIZE</name>
<evidence type="ECO:0000256" key="1">
    <source>
        <dbReference type="ARBA" id="ARBA00004191"/>
    </source>
</evidence>
<dbReference type="InterPro" id="IPR036749">
    <property type="entry name" value="Expansin_CBD_sf"/>
</dbReference>
<evidence type="ECO:0000259" key="10">
    <source>
        <dbReference type="PROSITE" id="PS50843"/>
    </source>
</evidence>
<dbReference type="Gene3D" id="2.60.40.760">
    <property type="entry name" value="Expansin, cellulose-binding-like domain"/>
    <property type="match status" value="1"/>
</dbReference>
<reference evidence="13" key="1">
    <citation type="journal article" date="2009" name="Science">
        <title>The B73 maize genome: complexity, diversity, and dynamics.</title>
        <authorList>
            <person name="Schnable P.S."/>
            <person name="Ware D."/>
            <person name="Fulton R.S."/>
            <person name="Stein J.C."/>
            <person name="Wei F."/>
            <person name="Pasternak S."/>
            <person name="Liang C."/>
            <person name="Zhang J."/>
            <person name="Fulton L."/>
            <person name="Graves T.A."/>
            <person name="Minx P."/>
            <person name="Reily A.D."/>
            <person name="Courtney L."/>
            <person name="Kruchowski S.S."/>
            <person name="Tomlinson C."/>
            <person name="Strong C."/>
            <person name="Delehaunty K."/>
            <person name="Fronick C."/>
            <person name="Courtney B."/>
            <person name="Rock S.M."/>
            <person name="Belter E."/>
            <person name="Du F."/>
            <person name="Kim K."/>
            <person name="Abbott R.M."/>
            <person name="Cotton M."/>
            <person name="Levy A."/>
            <person name="Marchetto P."/>
            <person name="Ochoa K."/>
            <person name="Jackson S.M."/>
            <person name="Gillam B."/>
            <person name="Chen W."/>
            <person name="Yan L."/>
            <person name="Higginbotham J."/>
            <person name="Cardenas M."/>
            <person name="Waligorski J."/>
            <person name="Applebaum E."/>
            <person name="Phelps L."/>
            <person name="Falcone J."/>
            <person name="Kanchi K."/>
            <person name="Thane T."/>
            <person name="Scimone A."/>
            <person name="Thane N."/>
            <person name="Henke J."/>
            <person name="Wang T."/>
            <person name="Ruppert J."/>
            <person name="Shah N."/>
            <person name="Rotter K."/>
            <person name="Hodges J."/>
            <person name="Ingenthron E."/>
            <person name="Cordes M."/>
            <person name="Kohlberg S."/>
            <person name="Sgro J."/>
            <person name="Delgado B."/>
            <person name="Mead K."/>
            <person name="Chinwalla A."/>
            <person name="Leonard S."/>
            <person name="Crouse K."/>
            <person name="Collura K."/>
            <person name="Kudrna D."/>
            <person name="Currie J."/>
            <person name="He R."/>
            <person name="Angelova A."/>
            <person name="Rajasekar S."/>
            <person name="Mueller T."/>
            <person name="Lomeli R."/>
            <person name="Scara G."/>
            <person name="Ko A."/>
            <person name="Delaney K."/>
            <person name="Wissotski M."/>
            <person name="Lopez G."/>
            <person name="Campos D."/>
            <person name="Braidotti M."/>
            <person name="Ashley E."/>
            <person name="Golser W."/>
            <person name="Kim H."/>
            <person name="Lee S."/>
            <person name="Lin J."/>
            <person name="Dujmic Z."/>
            <person name="Kim W."/>
            <person name="Talag J."/>
            <person name="Zuccolo A."/>
            <person name="Fan C."/>
            <person name="Sebastian A."/>
            <person name="Kramer M."/>
            <person name="Spiegel L."/>
            <person name="Nascimento L."/>
            <person name="Zutavern T."/>
            <person name="Miller B."/>
            <person name="Ambroise C."/>
            <person name="Muller S."/>
            <person name="Spooner W."/>
            <person name="Narechania A."/>
            <person name="Ren L."/>
            <person name="Wei S."/>
            <person name="Kumari S."/>
            <person name="Faga B."/>
            <person name="Levy M.J."/>
            <person name="McMahan L."/>
            <person name="Van Buren P."/>
            <person name="Vaughn M.W."/>
            <person name="Ying K."/>
            <person name="Yeh C.-T."/>
            <person name="Emrich S.J."/>
            <person name="Jia Y."/>
            <person name="Kalyanaraman A."/>
            <person name="Hsia A.-P."/>
            <person name="Barbazuk W.B."/>
            <person name="Baucom R.S."/>
            <person name="Brutnell T.P."/>
            <person name="Carpita N.C."/>
            <person name="Chaparro C."/>
            <person name="Chia J.-M."/>
            <person name="Deragon J.-M."/>
            <person name="Estill J.C."/>
            <person name="Fu Y."/>
            <person name="Jeddeloh J.A."/>
            <person name="Han Y."/>
            <person name="Lee H."/>
            <person name="Li P."/>
            <person name="Lisch D.R."/>
            <person name="Liu S."/>
            <person name="Liu Z."/>
            <person name="Nagel D.H."/>
            <person name="McCann M.C."/>
            <person name="SanMiguel P."/>
            <person name="Myers A.M."/>
            <person name="Nettleton D."/>
            <person name="Nguyen J."/>
            <person name="Penning B.W."/>
            <person name="Ponnala L."/>
            <person name="Schneider K.L."/>
            <person name="Schwartz D.C."/>
            <person name="Sharma A."/>
            <person name="Soderlund C."/>
            <person name="Springer N.M."/>
            <person name="Sun Q."/>
            <person name="Wang H."/>
            <person name="Waterman M."/>
            <person name="Westerman R."/>
            <person name="Wolfgruber T.K."/>
            <person name="Yang L."/>
            <person name="Yu Y."/>
            <person name="Zhang L."/>
            <person name="Zhou S."/>
            <person name="Zhu Q."/>
            <person name="Bennetzen J.L."/>
            <person name="Dawe R.K."/>
            <person name="Jiang J."/>
            <person name="Jiang N."/>
            <person name="Presting G.G."/>
            <person name="Wessler S.R."/>
            <person name="Aluru S."/>
            <person name="Martienssen R.A."/>
            <person name="Clifton S.W."/>
            <person name="McCombie W.R."/>
            <person name="Wing R.A."/>
            <person name="Wilson R.K."/>
        </authorList>
    </citation>
    <scope>NUCLEOTIDE SEQUENCE [LARGE SCALE GENOMIC DNA]</scope>
    <source>
        <strain evidence="13">cv. B73</strain>
    </source>
</reference>
<keyword evidence="3" id="KW-0134">Cell wall</keyword>
<evidence type="ECO:0000256" key="7">
    <source>
        <dbReference type="ARBA" id="ARBA00023316"/>
    </source>
</evidence>
<dbReference type="HOGENOM" id="CLU_027462_1_0_1"/>
<keyword evidence="7" id="KW-0961">Cell wall biogenesis/degradation</keyword>
<accession>A0A3L6DE70</accession>
<organism evidence="11">
    <name type="scientific">Zea mays</name>
    <name type="common">Maize</name>
    <dbReference type="NCBI Taxonomy" id="4577"/>
    <lineage>
        <taxon>Eukaryota</taxon>
        <taxon>Viridiplantae</taxon>
        <taxon>Streptophyta</taxon>
        <taxon>Embryophyta</taxon>
        <taxon>Tracheophyta</taxon>
        <taxon>Spermatophyta</taxon>
        <taxon>Magnoliopsida</taxon>
        <taxon>Liliopsida</taxon>
        <taxon>Poales</taxon>
        <taxon>Poaceae</taxon>
        <taxon>PACMAD clade</taxon>
        <taxon>Panicoideae</taxon>
        <taxon>Andropogonodae</taxon>
        <taxon>Andropogoneae</taxon>
        <taxon>Tripsacinae</taxon>
        <taxon>Zea</taxon>
    </lineage>
</organism>
<dbReference type="GO" id="GO:0071555">
    <property type="term" value="P:cell wall organization"/>
    <property type="evidence" value="ECO:0007669"/>
    <property type="project" value="UniProtKB-KW"/>
</dbReference>
<feature type="signal peptide" evidence="8">
    <location>
        <begin position="1"/>
        <end position="27"/>
    </location>
</feature>
<dbReference type="SMART" id="SM00837">
    <property type="entry name" value="DPBB_1"/>
    <property type="match status" value="1"/>
</dbReference>
<evidence type="ECO:0000256" key="2">
    <source>
        <dbReference type="ARBA" id="ARBA00005650"/>
    </source>
</evidence>
<dbReference type="OMA" id="INWRGNA"/>
<dbReference type="eggNOG" id="ENOG502QRTE">
    <property type="taxonomic scope" value="Eukaryota"/>
</dbReference>
<dbReference type="PRINTS" id="PR01225">
    <property type="entry name" value="EXPANSNFAMLY"/>
</dbReference>
<proteinExistence type="evidence at protein level"/>
<keyword evidence="13" id="KW-1185">Reference proteome</keyword>
<feature type="domain" description="Expansin-like CBD" evidence="10">
    <location>
        <begin position="193"/>
        <end position="274"/>
    </location>
</feature>
<dbReference type="PANTHER" id="PTHR31692">
    <property type="entry name" value="EXPANSIN-B3"/>
    <property type="match status" value="1"/>
</dbReference>
<evidence type="ECO:0000256" key="8">
    <source>
        <dbReference type="SAM" id="SignalP"/>
    </source>
</evidence>
<reference evidence="12" key="3">
    <citation type="submission" date="2019-07" db="EMBL/GenBank/DDBJ databases">
        <authorList>
            <person name="Seetharam A."/>
            <person name="Woodhouse M."/>
            <person name="Cannon E."/>
        </authorList>
    </citation>
    <scope>NUCLEOTIDE SEQUENCE [LARGE SCALE GENOMIC DNA]</scope>
    <source>
        <strain evidence="12">cv. B73</strain>
    </source>
</reference>
<dbReference type="AlphaFoldDB" id="A0A979HLQ7"/>
<dbReference type="PROSITE" id="PS50843">
    <property type="entry name" value="EXPANSIN_CBD"/>
    <property type="match status" value="1"/>
</dbReference>
<reference evidence="12" key="4">
    <citation type="submission" date="2021-05" db="UniProtKB">
        <authorList>
            <consortium name="EnsemblPlants"/>
        </authorList>
    </citation>
    <scope>IDENTIFICATION</scope>
    <source>
        <strain evidence="12">cv. B73</strain>
    </source>
</reference>
<keyword evidence="6" id="KW-0325">Glycoprotein</keyword>
<dbReference type="PANTHER" id="PTHR31692:SF87">
    <property type="entry name" value="EXPANSIN-LIKE EG45 DOMAIN-CONTAINING PROTEIN"/>
    <property type="match status" value="1"/>
</dbReference>
<dbReference type="InterPro" id="IPR007112">
    <property type="entry name" value="Expansin/allergen_DPBB_dom"/>
</dbReference>
<accession>K7WCA0</accession>